<dbReference type="InterPro" id="IPR031066">
    <property type="entry name" value="bHLH_ALC-like_plant"/>
</dbReference>
<evidence type="ECO:0000256" key="3">
    <source>
        <dbReference type="ARBA" id="ARBA00023125"/>
    </source>
</evidence>
<evidence type="ECO:0000256" key="4">
    <source>
        <dbReference type="ARBA" id="ARBA00023163"/>
    </source>
</evidence>
<organism evidence="8 9">
    <name type="scientific">Corchorus capsularis</name>
    <name type="common">Jute</name>
    <dbReference type="NCBI Taxonomy" id="210143"/>
    <lineage>
        <taxon>Eukaryota</taxon>
        <taxon>Viridiplantae</taxon>
        <taxon>Streptophyta</taxon>
        <taxon>Embryophyta</taxon>
        <taxon>Tracheophyta</taxon>
        <taxon>Spermatophyta</taxon>
        <taxon>Magnoliopsida</taxon>
        <taxon>eudicotyledons</taxon>
        <taxon>Gunneridae</taxon>
        <taxon>Pentapetalae</taxon>
        <taxon>rosids</taxon>
        <taxon>malvids</taxon>
        <taxon>Malvales</taxon>
        <taxon>Malvaceae</taxon>
        <taxon>Grewioideae</taxon>
        <taxon>Apeibeae</taxon>
        <taxon>Corchorus</taxon>
    </lineage>
</organism>
<evidence type="ECO:0000256" key="1">
    <source>
        <dbReference type="ARBA" id="ARBA00004123"/>
    </source>
</evidence>
<dbReference type="CDD" id="cd11445">
    <property type="entry name" value="bHLH_AtPIF_like"/>
    <property type="match status" value="1"/>
</dbReference>
<keyword evidence="9" id="KW-1185">Reference proteome</keyword>
<comment type="subcellular location">
    <subcellularLocation>
        <location evidence="1">Nucleus</location>
    </subcellularLocation>
</comment>
<feature type="region of interest" description="Disordered" evidence="6">
    <location>
        <begin position="111"/>
        <end position="160"/>
    </location>
</feature>
<dbReference type="InterPro" id="IPR047265">
    <property type="entry name" value="PIF1-like_bHLH"/>
</dbReference>
<comment type="caution">
    <text evidence="8">The sequence shown here is derived from an EMBL/GenBank/DDBJ whole genome shotgun (WGS) entry which is preliminary data.</text>
</comment>
<keyword evidence="5" id="KW-0539">Nucleus</keyword>
<dbReference type="AlphaFoldDB" id="A0A1R3I8F9"/>
<dbReference type="GO" id="GO:0003677">
    <property type="term" value="F:DNA binding"/>
    <property type="evidence" value="ECO:0007669"/>
    <property type="project" value="UniProtKB-KW"/>
</dbReference>
<keyword evidence="3" id="KW-0238">DNA-binding</keyword>
<dbReference type="Gramene" id="OMO78875">
    <property type="protein sequence ID" value="OMO78875"/>
    <property type="gene ID" value="CCACVL1_14031"/>
</dbReference>
<dbReference type="Pfam" id="PF00010">
    <property type="entry name" value="HLH"/>
    <property type="match status" value="1"/>
</dbReference>
<dbReference type="EMBL" id="AWWV01010511">
    <property type="protein sequence ID" value="OMO78875.1"/>
    <property type="molecule type" value="Genomic_DNA"/>
</dbReference>
<reference evidence="8 9" key="1">
    <citation type="submission" date="2013-09" db="EMBL/GenBank/DDBJ databases">
        <title>Corchorus capsularis genome sequencing.</title>
        <authorList>
            <person name="Alam M."/>
            <person name="Haque M.S."/>
            <person name="Islam M.S."/>
            <person name="Emdad E.M."/>
            <person name="Islam M.M."/>
            <person name="Ahmed B."/>
            <person name="Halim A."/>
            <person name="Hossen Q.M.M."/>
            <person name="Hossain M.Z."/>
            <person name="Ahmed R."/>
            <person name="Khan M.M."/>
            <person name="Islam R."/>
            <person name="Rashid M.M."/>
            <person name="Khan S.A."/>
            <person name="Rahman M.S."/>
            <person name="Alam M."/>
        </authorList>
    </citation>
    <scope>NUCLEOTIDE SEQUENCE [LARGE SCALE GENOMIC DNA]</scope>
    <source>
        <strain evidence="9">cv. CVL-1</strain>
        <tissue evidence="8">Whole seedling</tissue>
    </source>
</reference>
<dbReference type="FunFam" id="4.10.280.10:FF:000004">
    <property type="entry name" value="Basic helix-loop-helix transcription factor"/>
    <property type="match status" value="1"/>
</dbReference>
<dbReference type="GO" id="GO:0046983">
    <property type="term" value="F:protein dimerization activity"/>
    <property type="evidence" value="ECO:0007669"/>
    <property type="project" value="InterPro"/>
</dbReference>
<keyword evidence="2" id="KW-0805">Transcription regulation</keyword>
<dbReference type="InterPro" id="IPR011598">
    <property type="entry name" value="bHLH_dom"/>
</dbReference>
<gene>
    <name evidence="8" type="ORF">CCACVL1_14031</name>
</gene>
<dbReference type="SUPFAM" id="SSF47459">
    <property type="entry name" value="HLH, helix-loop-helix DNA-binding domain"/>
    <property type="match status" value="1"/>
</dbReference>
<accession>A0A1R3I8F9</accession>
<dbReference type="Gene3D" id="4.10.280.10">
    <property type="entry name" value="Helix-loop-helix DNA-binding domain"/>
    <property type="match status" value="1"/>
</dbReference>
<dbReference type="PANTHER" id="PTHR45855">
    <property type="entry name" value="TRANSCRIPTION FACTOR PIF1-RELATED"/>
    <property type="match status" value="1"/>
</dbReference>
<dbReference type="Proteomes" id="UP000188268">
    <property type="component" value="Unassembled WGS sequence"/>
</dbReference>
<name>A0A1R3I8F9_COCAP</name>
<evidence type="ECO:0000313" key="9">
    <source>
        <dbReference type="Proteomes" id="UP000188268"/>
    </source>
</evidence>
<evidence type="ECO:0000313" key="8">
    <source>
        <dbReference type="EMBL" id="OMO78875.1"/>
    </source>
</evidence>
<evidence type="ECO:0000256" key="6">
    <source>
        <dbReference type="SAM" id="MobiDB-lite"/>
    </source>
</evidence>
<dbReference type="InterPro" id="IPR036638">
    <property type="entry name" value="HLH_DNA-bd_sf"/>
</dbReference>
<keyword evidence="4" id="KW-0804">Transcription</keyword>
<dbReference type="SMART" id="SM00353">
    <property type="entry name" value="HLH"/>
    <property type="match status" value="1"/>
</dbReference>
<protein>
    <recommendedName>
        <fullName evidence="7">BHLH domain-containing protein</fullName>
    </recommendedName>
</protein>
<dbReference type="OMA" id="ETRHEDY"/>
<evidence type="ECO:0000256" key="2">
    <source>
        <dbReference type="ARBA" id="ARBA00023015"/>
    </source>
</evidence>
<feature type="compositionally biased region" description="Basic and acidic residues" evidence="6">
    <location>
        <begin position="146"/>
        <end position="160"/>
    </location>
</feature>
<dbReference type="PANTHER" id="PTHR45855:SF6">
    <property type="entry name" value="TRANSCRIPTION FACTOR ALC"/>
    <property type="match status" value="1"/>
</dbReference>
<proteinExistence type="predicted"/>
<dbReference type="OrthoDB" id="690068at2759"/>
<dbReference type="GO" id="GO:0005634">
    <property type="term" value="C:nucleus"/>
    <property type="evidence" value="ECO:0007669"/>
    <property type="project" value="UniProtKB-SubCell"/>
</dbReference>
<feature type="domain" description="BHLH" evidence="7">
    <location>
        <begin position="146"/>
        <end position="195"/>
    </location>
</feature>
<dbReference type="PROSITE" id="PS50888">
    <property type="entry name" value="BHLH"/>
    <property type="match status" value="1"/>
</dbReference>
<sequence>MADLYGAAPSSNPEPEEISTFLNQLLHNSSATSSSSSPCMQFKNKYIHSFPSHAQQFSPAAGNSGSRLAIPVEDRYRLGGSAVRADSEPRVNFSDPETYFGANVNDSTENALSSAGDFSYDSETVPEVSEAPSNQDRPRSSSKRSRAAEVHNLSEKRRRSRINEKMKALQNLIPNSNKTDKASMLDEAIEYLKQLQLQVQMLSMRNGLSLYPMCLPGVLQPMQLPPTGMAYDEGNGFLSPNTGAGTFSTNEESSMNTTFNLSNPCTMSNQPIAPPSVANISNLEASFVFESSGQAPYGSFSQSTSSKYSSKIFTINLISHFSPSLPVRSNNVL</sequence>
<evidence type="ECO:0000256" key="5">
    <source>
        <dbReference type="ARBA" id="ARBA00023242"/>
    </source>
</evidence>
<evidence type="ECO:0000259" key="7">
    <source>
        <dbReference type="PROSITE" id="PS50888"/>
    </source>
</evidence>